<dbReference type="Proteomes" id="UP000481360">
    <property type="component" value="Unassembled WGS sequence"/>
</dbReference>
<dbReference type="AlphaFoldDB" id="A0A7C9RLM2"/>
<evidence type="ECO:0000313" key="1">
    <source>
        <dbReference type="EMBL" id="NGY58051.1"/>
    </source>
</evidence>
<organism evidence="1 2">
    <name type="scientific">Lentzea alba</name>
    <dbReference type="NCBI Taxonomy" id="2714351"/>
    <lineage>
        <taxon>Bacteria</taxon>
        <taxon>Bacillati</taxon>
        <taxon>Actinomycetota</taxon>
        <taxon>Actinomycetes</taxon>
        <taxon>Pseudonocardiales</taxon>
        <taxon>Pseudonocardiaceae</taxon>
        <taxon>Lentzea</taxon>
    </lineage>
</organism>
<dbReference type="EMBL" id="JAAMPJ010000001">
    <property type="protein sequence ID" value="NGY58051.1"/>
    <property type="molecule type" value="Genomic_DNA"/>
</dbReference>
<sequence>MTWSDEARMPHVMANPAELAGTFVVAVGERQRTPFLVFYSDERDYELRLDLSTHWQVRFDGTEACAFLGDDYRWRLGLSGREKRVRPHHLEVLSRLNGMTVDEARRDSDNALRIAFGDNHTGKTHLTVTDERRWAADTPWHLVRCLDSSVEIAWRLCALDTALPTGRHAAR</sequence>
<proteinExistence type="predicted"/>
<keyword evidence="2" id="KW-1185">Reference proteome</keyword>
<evidence type="ECO:0000313" key="2">
    <source>
        <dbReference type="Proteomes" id="UP000481360"/>
    </source>
</evidence>
<protein>
    <submittedName>
        <fullName evidence="1">Uncharacterized protein</fullName>
    </submittedName>
</protein>
<gene>
    <name evidence="1" type="ORF">G7043_03790</name>
</gene>
<comment type="caution">
    <text evidence="1">The sequence shown here is derived from an EMBL/GenBank/DDBJ whole genome shotgun (WGS) entry which is preliminary data.</text>
</comment>
<accession>A0A7C9RLM2</accession>
<reference evidence="1 2" key="1">
    <citation type="submission" date="2020-03" db="EMBL/GenBank/DDBJ databases">
        <title>Isolation and identification of active actinomycetes.</title>
        <authorList>
            <person name="Sun X."/>
        </authorList>
    </citation>
    <scope>NUCLEOTIDE SEQUENCE [LARGE SCALE GENOMIC DNA]</scope>
    <source>
        <strain evidence="1 2">NEAU-D13</strain>
    </source>
</reference>
<name>A0A7C9RLM2_9PSEU</name>